<keyword evidence="4" id="KW-1185">Reference proteome</keyword>
<proteinExistence type="predicted"/>
<feature type="region of interest" description="Disordered" evidence="1">
    <location>
        <begin position="418"/>
        <end position="499"/>
    </location>
</feature>
<gene>
    <name evidence="3" type="ORF">ALEPTO_LOCUS3463</name>
</gene>
<dbReference type="InterPro" id="IPR011333">
    <property type="entry name" value="SKP1/BTB/POZ_sf"/>
</dbReference>
<feature type="compositionally biased region" description="Polar residues" evidence="1">
    <location>
        <begin position="483"/>
        <end position="494"/>
    </location>
</feature>
<dbReference type="AlphaFoldDB" id="A0A9N9EZM8"/>
<feature type="non-terminal residue" evidence="3">
    <location>
        <position position="620"/>
    </location>
</feature>
<reference evidence="3" key="1">
    <citation type="submission" date="2021-06" db="EMBL/GenBank/DDBJ databases">
        <authorList>
            <person name="Kallberg Y."/>
            <person name="Tangrot J."/>
            <person name="Rosling A."/>
        </authorList>
    </citation>
    <scope>NUCLEOTIDE SEQUENCE</scope>
    <source>
        <strain evidence="3">FL130A</strain>
    </source>
</reference>
<evidence type="ECO:0000313" key="3">
    <source>
        <dbReference type="EMBL" id="CAG8500586.1"/>
    </source>
</evidence>
<feature type="compositionally biased region" description="Low complexity" evidence="1">
    <location>
        <begin position="599"/>
        <end position="613"/>
    </location>
</feature>
<dbReference type="InterPro" id="IPR008974">
    <property type="entry name" value="TRAF-like"/>
</dbReference>
<dbReference type="PANTHER" id="PTHR24413">
    <property type="entry name" value="SPECKLE-TYPE POZ PROTEIN"/>
    <property type="match status" value="1"/>
</dbReference>
<organism evidence="3 4">
    <name type="scientific">Ambispora leptoticha</name>
    <dbReference type="NCBI Taxonomy" id="144679"/>
    <lineage>
        <taxon>Eukaryota</taxon>
        <taxon>Fungi</taxon>
        <taxon>Fungi incertae sedis</taxon>
        <taxon>Mucoromycota</taxon>
        <taxon>Glomeromycotina</taxon>
        <taxon>Glomeromycetes</taxon>
        <taxon>Archaeosporales</taxon>
        <taxon>Ambisporaceae</taxon>
        <taxon>Ambispora</taxon>
    </lineage>
</organism>
<dbReference type="SMART" id="SM00225">
    <property type="entry name" value="BTB"/>
    <property type="match status" value="1"/>
</dbReference>
<evidence type="ECO:0000313" key="4">
    <source>
        <dbReference type="Proteomes" id="UP000789508"/>
    </source>
</evidence>
<dbReference type="Gene3D" id="3.30.710.10">
    <property type="entry name" value="Potassium Channel Kv1.1, Chain A"/>
    <property type="match status" value="1"/>
</dbReference>
<name>A0A9N9EZM8_9GLOM</name>
<dbReference type="Gene3D" id="2.60.210.10">
    <property type="entry name" value="Apoptosis, Tumor Necrosis Factor Receptor Associated Protein 2, Chain A"/>
    <property type="match status" value="1"/>
</dbReference>
<dbReference type="OrthoDB" id="6359816at2759"/>
<feature type="domain" description="BTB" evidence="2">
    <location>
        <begin position="196"/>
        <end position="261"/>
    </location>
</feature>
<evidence type="ECO:0000259" key="2">
    <source>
        <dbReference type="PROSITE" id="PS50097"/>
    </source>
</evidence>
<sequence length="620" mass="69956">KRFVRSCSRRNRESGPLIPARSNELRDMTSDVTARQPSKHGQDPFTYSWPIRSFNELLYPNGVNDAAKTHISLYLVAIPTPYEKQNNITFRDKMFRLEVFRLNPDPSSSSSAATPILIRNETFTMKFEFDGLDDFGRHRFCSFDNLFPGGDSSTDVDLLIRVKIFNNATPAPEEPIVPIESEFPSFKQHLDDGRFSDVEFTFDCGLRIKAHRIILATRSSYFEKLLGDKWREGQMKTIPIKHMEYNTFRSILYYLYTGKLEDGLEFDVLKDVYSKADMLNLEKLEEIVADRIADMVDLDNWDEILMLAWEVGDTHLKEAALNYAVSKWTDIREGDNMKRVMGCGMHVLDYKINKCFDEMQSIKIVIVTCINESRKEYLTGYRGEQIVNSDTNDEKFNHNNNVSHIVRRDGDRIIAKELQQQQPPPPVGSSSQATSEAEAKHKKKQPEEEEKASARSTGSSHSNSGKNSDSESEAMNVEPSGGEYSSETNSNNSPIRGGGVGVDIRKFKKRGNAAVRTINDILNVDSKSPLPPADEITSSSSRTPLDEKGSIHTANMLHFDSAVPVREYLDKTVVPNLPNNPCEFLGRYLIDHCDHEHSPSVSPSNNRRGSGSSLDIGGSE</sequence>
<comment type="caution">
    <text evidence="3">The sequence shown here is derived from an EMBL/GenBank/DDBJ whole genome shotgun (WGS) entry which is preliminary data.</text>
</comment>
<dbReference type="Pfam" id="PF00651">
    <property type="entry name" value="BTB"/>
    <property type="match status" value="1"/>
</dbReference>
<dbReference type="Proteomes" id="UP000789508">
    <property type="component" value="Unassembled WGS sequence"/>
</dbReference>
<dbReference type="PROSITE" id="PS50097">
    <property type="entry name" value="BTB"/>
    <property type="match status" value="1"/>
</dbReference>
<dbReference type="EMBL" id="CAJVPS010000641">
    <property type="protein sequence ID" value="CAG8500586.1"/>
    <property type="molecule type" value="Genomic_DNA"/>
</dbReference>
<dbReference type="InterPro" id="IPR000210">
    <property type="entry name" value="BTB/POZ_dom"/>
</dbReference>
<protein>
    <submittedName>
        <fullName evidence="3">6558_t:CDS:1</fullName>
    </submittedName>
</protein>
<accession>A0A9N9EZM8</accession>
<dbReference type="CDD" id="cd18186">
    <property type="entry name" value="BTB_POZ_ZBTB_KLHL-like"/>
    <property type="match status" value="1"/>
</dbReference>
<feature type="compositionally biased region" description="Low complexity" evidence="1">
    <location>
        <begin position="454"/>
        <end position="467"/>
    </location>
</feature>
<dbReference type="SUPFAM" id="SSF49599">
    <property type="entry name" value="TRAF domain-like"/>
    <property type="match status" value="1"/>
</dbReference>
<dbReference type="SUPFAM" id="SSF54695">
    <property type="entry name" value="POZ domain"/>
    <property type="match status" value="1"/>
</dbReference>
<evidence type="ECO:0000256" key="1">
    <source>
        <dbReference type="SAM" id="MobiDB-lite"/>
    </source>
</evidence>
<feature type="region of interest" description="Disordered" evidence="1">
    <location>
        <begin position="596"/>
        <end position="620"/>
    </location>
</feature>